<keyword evidence="7 9" id="KW-0173">Coenzyme A biosynthesis</keyword>
<dbReference type="EMBL" id="NGKC01000002">
    <property type="protein sequence ID" value="RSU13746.1"/>
    <property type="molecule type" value="Genomic_DNA"/>
</dbReference>
<feature type="site" description="Transition state stabilizer" evidence="9">
    <location>
        <position position="19"/>
    </location>
</feature>
<evidence type="ECO:0000256" key="5">
    <source>
        <dbReference type="ARBA" id="ARBA00022840"/>
    </source>
</evidence>
<dbReference type="NCBIfam" id="TIGR01510">
    <property type="entry name" value="coaD_prev_kdtB"/>
    <property type="match status" value="1"/>
</dbReference>
<evidence type="ECO:0000256" key="8">
    <source>
        <dbReference type="ARBA" id="ARBA00029346"/>
    </source>
</evidence>
<evidence type="ECO:0000256" key="3">
    <source>
        <dbReference type="ARBA" id="ARBA00022695"/>
    </source>
</evidence>
<organism evidence="11 12">
    <name type="scientific">Vagococcus acidifermentans</name>
    <dbReference type="NCBI Taxonomy" id="564710"/>
    <lineage>
        <taxon>Bacteria</taxon>
        <taxon>Bacillati</taxon>
        <taxon>Bacillota</taxon>
        <taxon>Bacilli</taxon>
        <taxon>Lactobacillales</taxon>
        <taxon>Enterococcaceae</taxon>
        <taxon>Vagococcus</taxon>
    </lineage>
</organism>
<evidence type="ECO:0000256" key="6">
    <source>
        <dbReference type="ARBA" id="ARBA00022842"/>
    </source>
</evidence>
<comment type="function">
    <text evidence="9">Reversibly transfers an adenylyl group from ATP to 4'-phosphopantetheine, yielding dephospho-CoA (dPCoA) and pyrophosphate.</text>
</comment>
<feature type="binding site" evidence="9">
    <location>
        <position position="90"/>
    </location>
    <ligand>
        <name>substrate</name>
    </ligand>
</feature>
<comment type="similarity">
    <text evidence="9">Belongs to the bacterial CoaD family.</text>
</comment>
<keyword evidence="4 9" id="KW-0547">Nucleotide-binding</keyword>
<dbReference type="GO" id="GO:0015937">
    <property type="term" value="P:coenzyme A biosynthetic process"/>
    <property type="evidence" value="ECO:0007669"/>
    <property type="project" value="UniProtKB-UniRule"/>
</dbReference>
<dbReference type="InterPro" id="IPR001980">
    <property type="entry name" value="PPAT"/>
</dbReference>
<accession>A0A430B0C6</accession>
<proteinExistence type="inferred from homology"/>
<evidence type="ECO:0000313" key="12">
    <source>
        <dbReference type="Proteomes" id="UP000286773"/>
    </source>
</evidence>
<feature type="binding site" evidence="9">
    <location>
        <position position="76"/>
    </location>
    <ligand>
        <name>substrate</name>
    </ligand>
</feature>
<evidence type="ECO:0000256" key="4">
    <source>
        <dbReference type="ARBA" id="ARBA00022741"/>
    </source>
</evidence>
<dbReference type="UniPathway" id="UPA00241">
    <property type="reaction ID" value="UER00355"/>
</dbReference>
<keyword evidence="5 9" id="KW-0067">ATP-binding</keyword>
<dbReference type="InterPro" id="IPR004821">
    <property type="entry name" value="Cyt_trans-like"/>
</dbReference>
<dbReference type="Proteomes" id="UP000286773">
    <property type="component" value="Unassembled WGS sequence"/>
</dbReference>
<name>A0A430B0C6_9ENTE</name>
<dbReference type="SUPFAM" id="SSF52374">
    <property type="entry name" value="Nucleotidylyl transferase"/>
    <property type="match status" value="1"/>
</dbReference>
<keyword evidence="1 9" id="KW-0963">Cytoplasm</keyword>
<protein>
    <recommendedName>
        <fullName evidence="9">Phosphopantetheine adenylyltransferase</fullName>
        <ecNumber evidence="9">2.7.7.3</ecNumber>
    </recommendedName>
    <alternativeName>
        <fullName evidence="9">Dephospho-CoA pyrophosphorylase</fullName>
    </alternativeName>
    <alternativeName>
        <fullName evidence="9">Pantetheine-phosphate adenylyltransferase</fullName>
        <shortName evidence="9">PPAT</shortName>
    </alternativeName>
</protein>
<dbReference type="NCBIfam" id="TIGR00125">
    <property type="entry name" value="cyt_tran_rel"/>
    <property type="match status" value="1"/>
</dbReference>
<keyword evidence="6 9" id="KW-0460">Magnesium</keyword>
<dbReference type="Gene3D" id="3.40.50.620">
    <property type="entry name" value="HUPs"/>
    <property type="match status" value="1"/>
</dbReference>
<feature type="binding site" evidence="9">
    <location>
        <begin position="11"/>
        <end position="12"/>
    </location>
    <ligand>
        <name>ATP</name>
        <dbReference type="ChEBI" id="CHEBI:30616"/>
    </ligand>
</feature>
<feature type="binding site" evidence="9">
    <location>
        <begin position="126"/>
        <end position="132"/>
    </location>
    <ligand>
        <name>ATP</name>
        <dbReference type="ChEBI" id="CHEBI:30616"/>
    </ligand>
</feature>
<dbReference type="OrthoDB" id="9806661at2"/>
<dbReference type="RefSeq" id="WP_126811997.1">
    <property type="nucleotide sequence ID" value="NZ_NGKC01000002.1"/>
</dbReference>
<evidence type="ECO:0000256" key="2">
    <source>
        <dbReference type="ARBA" id="ARBA00022679"/>
    </source>
</evidence>
<dbReference type="PANTHER" id="PTHR21342:SF1">
    <property type="entry name" value="PHOSPHOPANTETHEINE ADENYLYLTRANSFERASE"/>
    <property type="match status" value="1"/>
</dbReference>
<dbReference type="CDD" id="cd02163">
    <property type="entry name" value="PPAT"/>
    <property type="match status" value="1"/>
</dbReference>
<comment type="subcellular location">
    <subcellularLocation>
        <location evidence="9">Cytoplasm</location>
    </subcellularLocation>
</comment>
<evidence type="ECO:0000256" key="1">
    <source>
        <dbReference type="ARBA" id="ARBA00022490"/>
    </source>
</evidence>
<dbReference type="Pfam" id="PF01467">
    <property type="entry name" value="CTP_transf_like"/>
    <property type="match status" value="1"/>
</dbReference>
<dbReference type="PANTHER" id="PTHR21342">
    <property type="entry name" value="PHOSPHOPANTETHEINE ADENYLYLTRANSFERASE"/>
    <property type="match status" value="1"/>
</dbReference>
<reference evidence="11 12" key="1">
    <citation type="submission" date="2017-05" db="EMBL/GenBank/DDBJ databases">
        <title>Vagococcus spp. assemblies.</title>
        <authorList>
            <person name="Gulvik C.A."/>
        </authorList>
    </citation>
    <scope>NUCLEOTIDE SEQUENCE [LARGE SCALE GENOMIC DNA]</scope>
    <source>
        <strain evidence="11 12">LMG 24798</strain>
    </source>
</reference>
<keyword evidence="12" id="KW-1185">Reference proteome</keyword>
<comment type="pathway">
    <text evidence="9">Cofactor biosynthesis; coenzyme A biosynthesis; CoA from (R)-pantothenate: step 4/5.</text>
</comment>
<dbReference type="HAMAP" id="MF_00151">
    <property type="entry name" value="PPAT_bact"/>
    <property type="match status" value="1"/>
</dbReference>
<dbReference type="EC" id="2.7.7.3" evidence="9"/>
<dbReference type="GO" id="GO:0005524">
    <property type="term" value="F:ATP binding"/>
    <property type="evidence" value="ECO:0007669"/>
    <property type="project" value="UniProtKB-KW"/>
</dbReference>
<evidence type="ECO:0000259" key="10">
    <source>
        <dbReference type="Pfam" id="PF01467"/>
    </source>
</evidence>
<comment type="subunit">
    <text evidence="9">Homohexamer.</text>
</comment>
<comment type="caution">
    <text evidence="11">The sequence shown here is derived from an EMBL/GenBank/DDBJ whole genome shotgun (WGS) entry which is preliminary data.</text>
</comment>
<evidence type="ECO:0000256" key="7">
    <source>
        <dbReference type="ARBA" id="ARBA00022993"/>
    </source>
</evidence>
<comment type="catalytic activity">
    <reaction evidence="8 9">
        <text>(R)-4'-phosphopantetheine + ATP + H(+) = 3'-dephospho-CoA + diphosphate</text>
        <dbReference type="Rhea" id="RHEA:19801"/>
        <dbReference type="ChEBI" id="CHEBI:15378"/>
        <dbReference type="ChEBI" id="CHEBI:30616"/>
        <dbReference type="ChEBI" id="CHEBI:33019"/>
        <dbReference type="ChEBI" id="CHEBI:57328"/>
        <dbReference type="ChEBI" id="CHEBI:61723"/>
        <dbReference type="EC" id="2.7.7.3"/>
    </reaction>
</comment>
<feature type="binding site" evidence="9">
    <location>
        <position position="101"/>
    </location>
    <ligand>
        <name>ATP</name>
        <dbReference type="ChEBI" id="CHEBI:30616"/>
    </ligand>
</feature>
<dbReference type="GO" id="GO:0005737">
    <property type="term" value="C:cytoplasm"/>
    <property type="evidence" value="ECO:0007669"/>
    <property type="project" value="UniProtKB-SubCell"/>
</dbReference>
<evidence type="ECO:0000256" key="9">
    <source>
        <dbReference type="HAMAP-Rule" id="MF_00151"/>
    </source>
</evidence>
<dbReference type="InterPro" id="IPR014729">
    <property type="entry name" value="Rossmann-like_a/b/a_fold"/>
</dbReference>
<gene>
    <name evidence="9" type="primary">coaD</name>
    <name evidence="11" type="ORF">CBF27_02265</name>
</gene>
<feature type="binding site" evidence="9">
    <location>
        <begin position="91"/>
        <end position="93"/>
    </location>
    <ligand>
        <name>ATP</name>
        <dbReference type="ChEBI" id="CHEBI:30616"/>
    </ligand>
</feature>
<keyword evidence="2 9" id="KW-0808">Transferase</keyword>
<feature type="domain" description="Cytidyltransferase-like" evidence="10">
    <location>
        <begin position="7"/>
        <end position="136"/>
    </location>
</feature>
<feature type="binding site" evidence="9">
    <location>
        <position position="43"/>
    </location>
    <ligand>
        <name>substrate</name>
    </ligand>
</feature>
<feature type="binding site" evidence="9">
    <location>
        <position position="11"/>
    </location>
    <ligand>
        <name>substrate</name>
    </ligand>
</feature>
<sequence>MGKRKALFPGSFDPFTNGHLNTVTRASQLFDEVVVGISTNTSKQSLFTPEEKIRLTEEAVAHLSNVSVVSHPEGLTVDMAHTIGASFLIRGIRNSMDYEYEKNIAFMNRKMAEDIETILLLADDEYSSISSTMIKEIAKFQGDVSLFVPEGVAQALAEKFNR</sequence>
<dbReference type="GO" id="GO:0004595">
    <property type="term" value="F:pantetheine-phosphate adenylyltransferase activity"/>
    <property type="evidence" value="ECO:0007669"/>
    <property type="project" value="UniProtKB-UniRule"/>
</dbReference>
<comment type="cofactor">
    <cofactor evidence="9">
        <name>Mg(2+)</name>
        <dbReference type="ChEBI" id="CHEBI:18420"/>
    </cofactor>
</comment>
<dbReference type="AlphaFoldDB" id="A0A430B0C6"/>
<feature type="binding site" evidence="9">
    <location>
        <position position="19"/>
    </location>
    <ligand>
        <name>ATP</name>
        <dbReference type="ChEBI" id="CHEBI:30616"/>
    </ligand>
</feature>
<dbReference type="PRINTS" id="PR01020">
    <property type="entry name" value="LPSBIOSNTHSS"/>
</dbReference>
<keyword evidence="3 9" id="KW-0548">Nucleotidyltransferase</keyword>
<evidence type="ECO:0000313" key="11">
    <source>
        <dbReference type="EMBL" id="RSU13746.1"/>
    </source>
</evidence>